<feature type="domain" description="Type IX secretion system protein PorV" evidence="2">
    <location>
        <begin position="37"/>
        <end position="272"/>
    </location>
</feature>
<dbReference type="EMBL" id="PTRA01000001">
    <property type="protein sequence ID" value="PQA60606.1"/>
    <property type="molecule type" value="Genomic_DNA"/>
</dbReference>
<evidence type="ECO:0000313" key="3">
    <source>
        <dbReference type="EMBL" id="PQA60606.1"/>
    </source>
</evidence>
<reference evidence="4" key="1">
    <citation type="submission" date="2018-02" db="EMBL/GenBank/DDBJ databases">
        <title>Genome sequencing of Solimonas sp. HR-BB.</title>
        <authorList>
            <person name="Lee Y."/>
            <person name="Jeon C.O."/>
        </authorList>
    </citation>
    <scope>NUCLEOTIDE SEQUENCE [LARGE SCALE GENOMIC DNA]</scope>
    <source>
        <strain evidence="4">HR-U</strain>
    </source>
</reference>
<protein>
    <recommendedName>
        <fullName evidence="2">Type IX secretion system protein PorV domain-containing protein</fullName>
    </recommendedName>
</protein>
<feature type="signal peptide" evidence="1">
    <location>
        <begin position="1"/>
        <end position="23"/>
    </location>
</feature>
<dbReference type="Pfam" id="PF19572">
    <property type="entry name" value="PorV"/>
    <property type="match status" value="1"/>
</dbReference>
<organism evidence="3 4">
    <name type="scientific">Siphonobacter curvatus</name>
    <dbReference type="NCBI Taxonomy" id="2094562"/>
    <lineage>
        <taxon>Bacteria</taxon>
        <taxon>Pseudomonadati</taxon>
        <taxon>Bacteroidota</taxon>
        <taxon>Cytophagia</taxon>
        <taxon>Cytophagales</taxon>
        <taxon>Cytophagaceae</taxon>
        <taxon>Siphonobacter</taxon>
    </lineage>
</organism>
<evidence type="ECO:0000256" key="1">
    <source>
        <dbReference type="SAM" id="SignalP"/>
    </source>
</evidence>
<sequence length="402" mass="43744">MKRLQTRFFTLAFLVGSSSFVWAQNGSGITGVNGDRVPLPAVPFVNIAPDARSAALGDAGVALSPTEAAGTYWNVSKLIYAEHDAGASISYTPWLRNVIGDMWLTHVTGYKKIGKNQVIGLSLQYFNIGDILFTNEQGTITGDFNSKEYAIGGSYALKLSDKLALGLNLKYINSNLTGDQVVAGVALRPGQTVAGDIALFSNGYSPEKKWYANYGIMIQNLGGKINYGGTAQTPYFIPTNLKVGTAITNRLDEKNSLTLTVDLNKLMVPTPPERDAAGDIIPGRGSDPDKKGLFEGVFGSFADAPDGFKEELQEVTVSTGLEYNWNKILSARLGYFYENPNKGNRSFISAGFGVRYQKVGLDFSYLFQGGGQQNPLNNTLRVSLSFLFDKKQRIEEAPRDDF</sequence>
<dbReference type="InterPro" id="IPR045741">
    <property type="entry name" value="PorV"/>
</dbReference>
<dbReference type="AlphaFoldDB" id="A0A2S7ISF5"/>
<evidence type="ECO:0000313" key="4">
    <source>
        <dbReference type="Proteomes" id="UP000239590"/>
    </source>
</evidence>
<gene>
    <name evidence="3" type="ORF">C5O19_13615</name>
</gene>
<comment type="caution">
    <text evidence="3">The sequence shown here is derived from an EMBL/GenBank/DDBJ whole genome shotgun (WGS) entry which is preliminary data.</text>
</comment>
<keyword evidence="4" id="KW-1185">Reference proteome</keyword>
<dbReference type="NCBIfam" id="NF033709">
    <property type="entry name" value="PorV_fam"/>
    <property type="match status" value="1"/>
</dbReference>
<proteinExistence type="predicted"/>
<name>A0A2S7ISF5_9BACT</name>
<dbReference type="RefSeq" id="WP_104713069.1">
    <property type="nucleotide sequence ID" value="NZ_PTRA01000001.1"/>
</dbReference>
<feature type="chain" id="PRO_5015627415" description="Type IX secretion system protein PorV domain-containing protein" evidence="1">
    <location>
        <begin position="24"/>
        <end position="402"/>
    </location>
</feature>
<accession>A0A2S7ISF5</accession>
<dbReference type="InterPro" id="IPR047799">
    <property type="entry name" value="T9SS_OM_PorV"/>
</dbReference>
<dbReference type="Proteomes" id="UP000239590">
    <property type="component" value="Unassembled WGS sequence"/>
</dbReference>
<evidence type="ECO:0000259" key="2">
    <source>
        <dbReference type="Pfam" id="PF19572"/>
    </source>
</evidence>
<dbReference type="NCBIfam" id="NF033710">
    <property type="entry name" value="T9SS_OM_PorV"/>
    <property type="match status" value="1"/>
</dbReference>
<dbReference type="Gene3D" id="2.40.160.60">
    <property type="entry name" value="Outer membrane protein transport protein (OMPP1/FadL/TodX)"/>
    <property type="match status" value="1"/>
</dbReference>
<dbReference type="OrthoDB" id="9758448at2"/>
<keyword evidence="1" id="KW-0732">Signal</keyword>